<dbReference type="Proteomes" id="UP001164250">
    <property type="component" value="Chromosome 13"/>
</dbReference>
<evidence type="ECO:0000313" key="1">
    <source>
        <dbReference type="EMBL" id="KAJ0079448.1"/>
    </source>
</evidence>
<evidence type="ECO:0000313" key="2">
    <source>
        <dbReference type="Proteomes" id="UP001164250"/>
    </source>
</evidence>
<accession>A0ACC0ZZB9</accession>
<gene>
    <name evidence="1" type="ORF">Patl1_23981</name>
</gene>
<keyword evidence="2" id="KW-1185">Reference proteome</keyword>
<dbReference type="EMBL" id="CM047909">
    <property type="protein sequence ID" value="KAJ0079448.1"/>
    <property type="molecule type" value="Genomic_DNA"/>
</dbReference>
<organism evidence="1 2">
    <name type="scientific">Pistacia atlantica</name>
    <dbReference type="NCBI Taxonomy" id="434234"/>
    <lineage>
        <taxon>Eukaryota</taxon>
        <taxon>Viridiplantae</taxon>
        <taxon>Streptophyta</taxon>
        <taxon>Embryophyta</taxon>
        <taxon>Tracheophyta</taxon>
        <taxon>Spermatophyta</taxon>
        <taxon>Magnoliopsida</taxon>
        <taxon>eudicotyledons</taxon>
        <taxon>Gunneridae</taxon>
        <taxon>Pentapetalae</taxon>
        <taxon>rosids</taxon>
        <taxon>malvids</taxon>
        <taxon>Sapindales</taxon>
        <taxon>Anacardiaceae</taxon>
        <taxon>Pistacia</taxon>
    </lineage>
</organism>
<protein>
    <submittedName>
        <fullName evidence="1">Uncharacterized protein</fullName>
    </submittedName>
</protein>
<proteinExistence type="predicted"/>
<reference evidence="2" key="1">
    <citation type="journal article" date="2023" name="G3 (Bethesda)">
        <title>Genome assembly and association tests identify interacting loci associated with vigor, precocity, and sex in interspecific pistachio rootstocks.</title>
        <authorList>
            <person name="Palmer W."/>
            <person name="Jacygrad E."/>
            <person name="Sagayaradj S."/>
            <person name="Cavanaugh K."/>
            <person name="Han R."/>
            <person name="Bertier L."/>
            <person name="Beede B."/>
            <person name="Kafkas S."/>
            <person name="Golino D."/>
            <person name="Preece J."/>
            <person name="Michelmore R."/>
        </authorList>
    </citation>
    <scope>NUCLEOTIDE SEQUENCE [LARGE SCALE GENOMIC DNA]</scope>
</reference>
<sequence>MVSQIHVLSLLTTLLPFLLLLSKPCKILATENIIAKTCHLTQFPQDCVSNLESDPRSSGADLTGLSRIALELSTTKVNNTATELFNFLQNATDYPTWSFFQTCFHYYNTSVYQITPESIVAFDEKKYDKTYQILDATNKAIVDCNNLGHTVGNLRVNDINTKNYRFINDTMTILHQLF</sequence>
<name>A0ACC0ZZB9_9ROSI</name>
<comment type="caution">
    <text evidence="1">The sequence shown here is derived from an EMBL/GenBank/DDBJ whole genome shotgun (WGS) entry which is preliminary data.</text>
</comment>